<keyword evidence="3" id="KW-0732">Signal</keyword>
<keyword evidence="2 5" id="KW-0378">Hydrolase</keyword>
<feature type="signal peptide" evidence="3">
    <location>
        <begin position="1"/>
        <end position="21"/>
    </location>
</feature>
<dbReference type="EMBL" id="CP036298">
    <property type="protein sequence ID" value="QDV22720.1"/>
    <property type="molecule type" value="Genomic_DNA"/>
</dbReference>
<dbReference type="Gene3D" id="3.40.720.10">
    <property type="entry name" value="Alkaline Phosphatase, subunit A"/>
    <property type="match status" value="1"/>
</dbReference>
<evidence type="ECO:0000256" key="3">
    <source>
        <dbReference type="SAM" id="SignalP"/>
    </source>
</evidence>
<dbReference type="OrthoDB" id="9783154at2"/>
<dbReference type="InterPro" id="IPR050738">
    <property type="entry name" value="Sulfatase"/>
</dbReference>
<dbReference type="KEGG" id="ahel:Q31a_10060"/>
<dbReference type="EC" id="3.1.6.1" evidence="5"/>
<dbReference type="PANTHER" id="PTHR42693:SF53">
    <property type="entry name" value="ENDO-4-O-SULFATASE"/>
    <property type="match status" value="1"/>
</dbReference>
<keyword evidence="6" id="KW-1185">Reference proteome</keyword>
<name>A0A518G2C7_9BACT</name>
<protein>
    <submittedName>
        <fullName evidence="5">Arylsulfatase</fullName>
        <ecNumber evidence="5">3.1.6.1</ecNumber>
    </submittedName>
</protein>
<dbReference type="SUPFAM" id="SSF52266">
    <property type="entry name" value="SGNH hydrolase"/>
    <property type="match status" value="1"/>
</dbReference>
<dbReference type="PANTHER" id="PTHR42693">
    <property type="entry name" value="ARYLSULFATASE FAMILY MEMBER"/>
    <property type="match status" value="1"/>
</dbReference>
<proteinExistence type="inferred from homology"/>
<dbReference type="Gene3D" id="3.40.50.1110">
    <property type="entry name" value="SGNH hydrolase"/>
    <property type="match status" value="1"/>
</dbReference>
<evidence type="ECO:0000259" key="4">
    <source>
        <dbReference type="Pfam" id="PF00884"/>
    </source>
</evidence>
<dbReference type="Gene3D" id="3.30.1120.10">
    <property type="match status" value="1"/>
</dbReference>
<feature type="chain" id="PRO_5022007280" evidence="3">
    <location>
        <begin position="22"/>
        <end position="887"/>
    </location>
</feature>
<dbReference type="SUPFAM" id="SSF53649">
    <property type="entry name" value="Alkaline phosphatase-like"/>
    <property type="match status" value="1"/>
</dbReference>
<sequence precursor="true">MYRSILCNLLMVLSTQWLCLASFCSARQPNVLLVMTDDQGYGDLGVHGNSMIQTPTLDQFARQSLRLTDFHVEPTCAETRSALMSGQFPLRVGVWHTIMGRSIMRADAVTMPQVFQASGYRTGMFGKWHLGDNYPYRPQDRGFDVTLHHGGGGVGQTPDVWGNDYFDDVYLASGNAGQAAAENDSREERSSVAASRLTPVRGYCTDVFFRAAEEFILDDREQPFFCYLATNAPHGPYYVEESYKQPYLEQGVPEPMASFYGMISNIDDNFKGLLQLLEDQSLSRDTIVVFMTDNGTAAGYRPQGKEGEWSGFNAGMRGTKGQAYEGGHRVPCFIRFPDGRMADTEFDGLAAHVDLLPTLAGIAGIDTHPAEHLDGRNLLDDVHRTQASEPRSLVVQSHRVERPRLWTKSAVLLEDWRLIDGKELYSLKQDPGQTQDLADAHPDKVRQLRAVYEAWWRDCAPNPDQYSRIPIGSPGVGQVTLTAHDWHGPQPPWNQKMILKQPATNGYWEISVDRPGWYQFLLARQPLEAPLALNGNKAVLQIGESVQTVETHPRAVVAPITMQLEAGEFRLSTKLLGTEHGSQEVGAFVVYANYLGEQRPESAELPNWLVPGDRVAWLGGTLFERAQETGRLESEFAARAPLSGLTFCNLAWSGDDASGRARAVFGAPGDGKSRRTADLQLAQPSVVVVAYGMSEALDETIAIASFQEELQALVLEQKSAGREVVLCEVPELVVDTPATATGIDWPEVQRKYETRRTSLDEAIGEVAKRTSKLTPTIVVRLPELHTSWFEQAQYVSPAGYQAWASQFAQSAVGAGAEVAGSLMTRLEPLAVEANRLFFEMHRPQNETYLYLFRKHEQGNNGVEPPQNRPLLVDLQLRLLEEAGRPQD</sequence>
<organism evidence="5 6">
    <name type="scientific">Aureliella helgolandensis</name>
    <dbReference type="NCBI Taxonomy" id="2527968"/>
    <lineage>
        <taxon>Bacteria</taxon>
        <taxon>Pseudomonadati</taxon>
        <taxon>Planctomycetota</taxon>
        <taxon>Planctomycetia</taxon>
        <taxon>Pirellulales</taxon>
        <taxon>Pirellulaceae</taxon>
        <taxon>Aureliella</taxon>
    </lineage>
</organism>
<feature type="domain" description="Sulfatase N-terminal" evidence="4">
    <location>
        <begin position="29"/>
        <end position="365"/>
    </location>
</feature>
<dbReference type="RefSeq" id="WP_145074697.1">
    <property type="nucleotide sequence ID" value="NZ_CP036298.1"/>
</dbReference>
<dbReference type="InterPro" id="IPR000917">
    <property type="entry name" value="Sulfatase_N"/>
</dbReference>
<dbReference type="GO" id="GO:0004065">
    <property type="term" value="F:arylsulfatase activity"/>
    <property type="evidence" value="ECO:0007669"/>
    <property type="project" value="UniProtKB-EC"/>
</dbReference>
<dbReference type="Proteomes" id="UP000318017">
    <property type="component" value="Chromosome"/>
</dbReference>
<gene>
    <name evidence="5" type="primary">atsA_17</name>
    <name evidence="5" type="ORF">Q31a_10060</name>
</gene>
<evidence type="ECO:0000313" key="6">
    <source>
        <dbReference type="Proteomes" id="UP000318017"/>
    </source>
</evidence>
<evidence type="ECO:0000256" key="1">
    <source>
        <dbReference type="ARBA" id="ARBA00008779"/>
    </source>
</evidence>
<evidence type="ECO:0000313" key="5">
    <source>
        <dbReference type="EMBL" id="QDV22720.1"/>
    </source>
</evidence>
<dbReference type="CDD" id="cd16146">
    <property type="entry name" value="ARS_like"/>
    <property type="match status" value="1"/>
</dbReference>
<dbReference type="AlphaFoldDB" id="A0A518G2C7"/>
<reference evidence="5 6" key="1">
    <citation type="submission" date="2019-02" db="EMBL/GenBank/DDBJ databases">
        <title>Deep-cultivation of Planctomycetes and their phenomic and genomic characterization uncovers novel biology.</title>
        <authorList>
            <person name="Wiegand S."/>
            <person name="Jogler M."/>
            <person name="Boedeker C."/>
            <person name="Pinto D."/>
            <person name="Vollmers J."/>
            <person name="Rivas-Marin E."/>
            <person name="Kohn T."/>
            <person name="Peeters S.H."/>
            <person name="Heuer A."/>
            <person name="Rast P."/>
            <person name="Oberbeckmann S."/>
            <person name="Bunk B."/>
            <person name="Jeske O."/>
            <person name="Meyerdierks A."/>
            <person name="Storesund J.E."/>
            <person name="Kallscheuer N."/>
            <person name="Luecker S."/>
            <person name="Lage O.M."/>
            <person name="Pohl T."/>
            <person name="Merkel B.J."/>
            <person name="Hornburger P."/>
            <person name="Mueller R.-W."/>
            <person name="Bruemmer F."/>
            <person name="Labrenz M."/>
            <person name="Spormann A.M."/>
            <person name="Op den Camp H."/>
            <person name="Overmann J."/>
            <person name="Amann R."/>
            <person name="Jetten M.S.M."/>
            <person name="Mascher T."/>
            <person name="Medema M.H."/>
            <person name="Devos D.P."/>
            <person name="Kaster A.-K."/>
            <person name="Ovreas L."/>
            <person name="Rohde M."/>
            <person name="Galperin M.Y."/>
            <person name="Jogler C."/>
        </authorList>
    </citation>
    <scope>NUCLEOTIDE SEQUENCE [LARGE SCALE GENOMIC DNA]</scope>
    <source>
        <strain evidence="5 6">Q31a</strain>
    </source>
</reference>
<comment type="similarity">
    <text evidence="1">Belongs to the sulfatase family.</text>
</comment>
<dbReference type="InterPro" id="IPR017850">
    <property type="entry name" value="Alkaline_phosphatase_core_sf"/>
</dbReference>
<accession>A0A518G2C7</accession>
<dbReference type="Pfam" id="PF00884">
    <property type="entry name" value="Sulfatase"/>
    <property type="match status" value="1"/>
</dbReference>
<dbReference type="InterPro" id="IPR036514">
    <property type="entry name" value="SGNH_hydro_sf"/>
</dbReference>
<evidence type="ECO:0000256" key="2">
    <source>
        <dbReference type="ARBA" id="ARBA00022801"/>
    </source>
</evidence>